<organism evidence="2 3">
    <name type="scientific">Fictibacillus phosphorivorans</name>
    <dbReference type="NCBI Taxonomy" id="1221500"/>
    <lineage>
        <taxon>Bacteria</taxon>
        <taxon>Bacillati</taxon>
        <taxon>Bacillota</taxon>
        <taxon>Bacilli</taxon>
        <taxon>Bacillales</taxon>
        <taxon>Fictibacillaceae</taxon>
        <taxon>Fictibacillus</taxon>
    </lineage>
</organism>
<gene>
    <name evidence="2" type="ORF">AWM68_19665</name>
</gene>
<feature type="transmembrane region" description="Helical" evidence="1">
    <location>
        <begin position="39"/>
        <end position="61"/>
    </location>
</feature>
<accession>A0A163RPV2</accession>
<comment type="caution">
    <text evidence="2">The sequence shown here is derived from an EMBL/GenBank/DDBJ whole genome shotgun (WGS) entry which is preliminary data.</text>
</comment>
<sequence length="178" mass="20549">MGTELTGVFWFNVGAFAFGLILAITSFNYYKKLGRTRTGVYWAIGCIASCLLVMNGVIKFVDMMDEHMKKEAFALLEETYEDRGDPNNESFKNLELVVNPEKIKRFTAYDIYAANFNKQYTYKGKVEITIKNKKGKKVFTHVTEAITIKPGEKKVIKNVNYDTWHPGYSWKWLGELKK</sequence>
<dbReference type="Proteomes" id="UP000076567">
    <property type="component" value="Unassembled WGS sequence"/>
</dbReference>
<proteinExistence type="predicted"/>
<name>A0A163RPV2_9BACL</name>
<dbReference type="OrthoDB" id="2965255at2"/>
<evidence type="ECO:0000313" key="3">
    <source>
        <dbReference type="Proteomes" id="UP000076567"/>
    </source>
</evidence>
<keyword evidence="1" id="KW-1133">Transmembrane helix</keyword>
<keyword evidence="1" id="KW-0472">Membrane</keyword>
<evidence type="ECO:0000313" key="2">
    <source>
        <dbReference type="EMBL" id="KZE67338.1"/>
    </source>
</evidence>
<protein>
    <submittedName>
        <fullName evidence="2">Uncharacterized protein</fullName>
    </submittedName>
</protein>
<dbReference type="AlphaFoldDB" id="A0A163RPV2"/>
<dbReference type="RefSeq" id="WP_066239657.1">
    <property type="nucleotide sequence ID" value="NZ_LRFC01000011.1"/>
</dbReference>
<evidence type="ECO:0000256" key="1">
    <source>
        <dbReference type="SAM" id="Phobius"/>
    </source>
</evidence>
<keyword evidence="3" id="KW-1185">Reference proteome</keyword>
<dbReference type="EMBL" id="LRFC01000011">
    <property type="protein sequence ID" value="KZE67338.1"/>
    <property type="molecule type" value="Genomic_DNA"/>
</dbReference>
<keyword evidence="1" id="KW-0812">Transmembrane</keyword>
<reference evidence="3" key="1">
    <citation type="submission" date="2016-01" db="EMBL/GenBank/DDBJ databases">
        <title>Draft genome of Chromobacterium sp. F49.</title>
        <authorList>
            <person name="Hong K.W."/>
        </authorList>
    </citation>
    <scope>NUCLEOTIDE SEQUENCE [LARGE SCALE GENOMIC DNA]</scope>
    <source>
        <strain evidence="3">P7IIIA</strain>
    </source>
</reference>
<feature type="transmembrane region" description="Helical" evidence="1">
    <location>
        <begin position="7"/>
        <end position="27"/>
    </location>
</feature>